<dbReference type="InterPro" id="IPR009218">
    <property type="entry name" value="HD_phosphohydro"/>
</dbReference>
<evidence type="ECO:0000256" key="1">
    <source>
        <dbReference type="SAM" id="MobiDB-lite"/>
    </source>
</evidence>
<accession>A0ABS7AA45</accession>
<protein>
    <recommendedName>
        <fullName evidence="4">HD domain-containing protein</fullName>
    </recommendedName>
</protein>
<evidence type="ECO:0000313" key="3">
    <source>
        <dbReference type="Proteomes" id="UP001196565"/>
    </source>
</evidence>
<feature type="region of interest" description="Disordered" evidence="1">
    <location>
        <begin position="22"/>
        <end position="66"/>
    </location>
</feature>
<comment type="caution">
    <text evidence="2">The sequence shown here is derived from an EMBL/GenBank/DDBJ whole genome shotgun (WGS) entry which is preliminary data.</text>
</comment>
<organism evidence="2 3">
    <name type="scientific">Roseomonas alba</name>
    <dbReference type="NCBI Taxonomy" id="2846776"/>
    <lineage>
        <taxon>Bacteria</taxon>
        <taxon>Pseudomonadati</taxon>
        <taxon>Pseudomonadota</taxon>
        <taxon>Alphaproteobacteria</taxon>
        <taxon>Acetobacterales</taxon>
        <taxon>Roseomonadaceae</taxon>
        <taxon>Roseomonas</taxon>
    </lineage>
</organism>
<dbReference type="SUPFAM" id="SSF109604">
    <property type="entry name" value="HD-domain/PDEase-like"/>
    <property type="match status" value="1"/>
</dbReference>
<keyword evidence="3" id="KW-1185">Reference proteome</keyword>
<name>A0ABS7AA45_9PROT</name>
<dbReference type="PANTHER" id="PTHR21174:SF0">
    <property type="entry name" value="HD PHOSPHOHYDROLASE FAMILY PROTEIN-RELATED"/>
    <property type="match status" value="1"/>
</dbReference>
<proteinExistence type="predicted"/>
<evidence type="ECO:0000313" key="2">
    <source>
        <dbReference type="EMBL" id="MBW6399141.1"/>
    </source>
</evidence>
<dbReference type="EMBL" id="JAHYBZ010000005">
    <property type="protein sequence ID" value="MBW6399141.1"/>
    <property type="molecule type" value="Genomic_DNA"/>
</dbReference>
<dbReference type="Proteomes" id="UP001196565">
    <property type="component" value="Unassembled WGS sequence"/>
</dbReference>
<evidence type="ECO:0008006" key="4">
    <source>
        <dbReference type="Google" id="ProtNLM"/>
    </source>
</evidence>
<gene>
    <name evidence="2" type="ORF">KPL78_14865</name>
</gene>
<sequence length="264" mass="29221">MPGWGSGENRLSATAPACVRRNVPARAGRSVDDNSVPQGLHLRDDHDPTDPSVRGETGRWPSAADREAPVLTTAALADLERRYAEPHRTVHTWERVGELLQMAEEVVNGIAGRSAFILAILFHKAVHDPRTVDAPARSAALMREFVRADMPAAVLDRAEALIQAVACGEIPETDDASLRGDTALLLDFDHAVLGSDARRFAAHEAALREEFVHLPADRYHSARCAALRMLLWKDRIYLTDRFFLEREKRARRNIESAILQAEAA</sequence>
<dbReference type="PANTHER" id="PTHR21174">
    <property type="match status" value="1"/>
</dbReference>
<reference evidence="2 3" key="1">
    <citation type="submission" date="2021-07" db="EMBL/GenBank/DDBJ databases">
        <authorList>
            <person name="So Y."/>
        </authorList>
    </citation>
    <scope>NUCLEOTIDE SEQUENCE [LARGE SCALE GENOMIC DNA]</scope>
    <source>
        <strain evidence="2 3">HJA6</strain>
    </source>
</reference>